<name>A0A090D060_9BACT</name>
<dbReference type="Gene3D" id="1.20.1260.100">
    <property type="entry name" value="TspO/MBR protein"/>
    <property type="match status" value="1"/>
</dbReference>
<gene>
    <name evidence="7" type="ORF">CSEC_2061</name>
</gene>
<reference evidence="7" key="2">
    <citation type="submission" date="2014-09" db="EMBL/GenBank/DDBJ databases">
        <title>Criblamydia sequanensis harbors a mega-plasmid encoding arsenite resistance.</title>
        <authorList>
            <person name="Bertelli C."/>
            <person name="Goesmann A."/>
            <person name="Greub G."/>
        </authorList>
    </citation>
    <scope>NUCLEOTIDE SEQUENCE [LARGE SCALE GENOMIC DNA]</scope>
    <source>
        <strain evidence="7">CRIB-18</strain>
    </source>
</reference>
<evidence type="ECO:0000256" key="4">
    <source>
        <dbReference type="ARBA" id="ARBA00022989"/>
    </source>
</evidence>
<dbReference type="RefSeq" id="WP_079978045.1">
    <property type="nucleotide sequence ID" value="NZ_CCEJ010000010.1"/>
</dbReference>
<keyword evidence="8" id="KW-1185">Reference proteome</keyword>
<keyword evidence="5 6" id="KW-0472">Membrane</keyword>
<protein>
    <submittedName>
        <fullName evidence="7">Conserved putative membrane protein</fullName>
    </submittedName>
</protein>
<dbReference type="Pfam" id="PF03073">
    <property type="entry name" value="TspO_MBR"/>
    <property type="match status" value="1"/>
</dbReference>
<comment type="subcellular location">
    <subcellularLocation>
        <location evidence="1">Membrane</location>
        <topology evidence="1">Multi-pass membrane protein</topology>
    </subcellularLocation>
</comment>
<keyword evidence="4 6" id="KW-1133">Transmembrane helix</keyword>
<comment type="caution">
    <text evidence="7">The sequence shown here is derived from an EMBL/GenBank/DDBJ whole genome shotgun (WGS) entry which is preliminary data.</text>
</comment>
<dbReference type="Proteomes" id="UP000031552">
    <property type="component" value="Unassembled WGS sequence"/>
</dbReference>
<dbReference type="OrthoDB" id="9795496at2"/>
<comment type="similarity">
    <text evidence="2">Belongs to the TspO/BZRP family.</text>
</comment>
<keyword evidence="3 6" id="KW-0812">Transmembrane</keyword>
<sequence length="53" mass="6062">MDQIDIVLLCLLISLTIVKAWSVRPMASLLLIPYLIWVMYAASLNAGIWLPYR</sequence>
<feature type="transmembrane region" description="Helical" evidence="6">
    <location>
        <begin position="30"/>
        <end position="52"/>
    </location>
</feature>
<evidence type="ECO:0000256" key="2">
    <source>
        <dbReference type="ARBA" id="ARBA00007524"/>
    </source>
</evidence>
<reference evidence="7" key="1">
    <citation type="submission" date="2013-12" db="EMBL/GenBank/DDBJ databases">
        <authorList>
            <person name="Linke B."/>
        </authorList>
    </citation>
    <scope>NUCLEOTIDE SEQUENCE [LARGE SCALE GENOMIC DNA]</scope>
    <source>
        <strain evidence="7">CRIB-18</strain>
    </source>
</reference>
<dbReference type="EMBL" id="CCEJ010000010">
    <property type="protein sequence ID" value="CDR34867.1"/>
    <property type="molecule type" value="Genomic_DNA"/>
</dbReference>
<evidence type="ECO:0000313" key="8">
    <source>
        <dbReference type="Proteomes" id="UP000031552"/>
    </source>
</evidence>
<dbReference type="InterPro" id="IPR038330">
    <property type="entry name" value="TspO/MBR-related_sf"/>
</dbReference>
<dbReference type="GO" id="GO:0016020">
    <property type="term" value="C:membrane"/>
    <property type="evidence" value="ECO:0007669"/>
    <property type="project" value="UniProtKB-SubCell"/>
</dbReference>
<evidence type="ECO:0000256" key="5">
    <source>
        <dbReference type="ARBA" id="ARBA00023136"/>
    </source>
</evidence>
<organism evidence="7 8">
    <name type="scientific">Candidatus Criblamydia sequanensis CRIB-18</name>
    <dbReference type="NCBI Taxonomy" id="1437425"/>
    <lineage>
        <taxon>Bacteria</taxon>
        <taxon>Pseudomonadati</taxon>
        <taxon>Chlamydiota</taxon>
        <taxon>Chlamydiia</taxon>
        <taxon>Parachlamydiales</taxon>
        <taxon>Candidatus Criblamydiaceae</taxon>
        <taxon>Candidatus Criblamydia</taxon>
    </lineage>
</organism>
<evidence type="ECO:0000256" key="3">
    <source>
        <dbReference type="ARBA" id="ARBA00022692"/>
    </source>
</evidence>
<proteinExistence type="inferred from homology"/>
<evidence type="ECO:0000313" key="7">
    <source>
        <dbReference type="EMBL" id="CDR34867.1"/>
    </source>
</evidence>
<dbReference type="CDD" id="cd15904">
    <property type="entry name" value="TSPO_MBR"/>
    <property type="match status" value="1"/>
</dbReference>
<dbReference type="InterPro" id="IPR004307">
    <property type="entry name" value="TspO_MBR"/>
</dbReference>
<evidence type="ECO:0000256" key="6">
    <source>
        <dbReference type="SAM" id="Phobius"/>
    </source>
</evidence>
<evidence type="ECO:0000256" key="1">
    <source>
        <dbReference type="ARBA" id="ARBA00004141"/>
    </source>
</evidence>
<accession>A0A090D060</accession>
<dbReference type="AlphaFoldDB" id="A0A090D060"/>